<dbReference type="Proteomes" id="UP000256913">
    <property type="component" value="Unassembled WGS sequence"/>
</dbReference>
<evidence type="ECO:0000256" key="2">
    <source>
        <dbReference type="SAM" id="Phobius"/>
    </source>
</evidence>
<keyword evidence="2" id="KW-1133">Transmembrane helix</keyword>
<reference evidence="4 5" key="1">
    <citation type="submission" date="2018-08" db="EMBL/GenBank/DDBJ databases">
        <title>Sequencing the genomes of 1000 actinobacteria strains.</title>
        <authorList>
            <person name="Klenk H.-P."/>
        </authorList>
    </citation>
    <scope>NUCLEOTIDE SEQUENCE [LARGE SCALE GENOMIC DNA]</scope>
    <source>
        <strain evidence="4 5">DSM 44099</strain>
    </source>
</reference>
<dbReference type="OrthoDB" id="3343890at2"/>
<comment type="caution">
    <text evidence="4">The sequence shown here is derived from an EMBL/GenBank/DDBJ whole genome shotgun (WGS) entry which is preliminary data.</text>
</comment>
<keyword evidence="2" id="KW-0812">Transmembrane</keyword>
<evidence type="ECO:0000259" key="3">
    <source>
        <dbReference type="Pfam" id="PF13360"/>
    </source>
</evidence>
<protein>
    <submittedName>
        <fullName evidence="4">Putative pyrroloquinoline-quinone binding quinoprotein</fullName>
    </submittedName>
</protein>
<dbReference type="InterPro" id="IPR015943">
    <property type="entry name" value="WD40/YVTN_repeat-like_dom_sf"/>
</dbReference>
<gene>
    <name evidence="4" type="ORF">DFJ67_0818</name>
</gene>
<accession>A0A3D9ZG75</accession>
<organism evidence="4 5">
    <name type="scientific">Asanoa ferruginea</name>
    <dbReference type="NCBI Taxonomy" id="53367"/>
    <lineage>
        <taxon>Bacteria</taxon>
        <taxon>Bacillati</taxon>
        <taxon>Actinomycetota</taxon>
        <taxon>Actinomycetes</taxon>
        <taxon>Micromonosporales</taxon>
        <taxon>Micromonosporaceae</taxon>
        <taxon>Asanoa</taxon>
    </lineage>
</organism>
<sequence>MTRGNEVGVWPAGSTGPGGRLGHVIEIERDSDWEPPEPRPWSRRTRLIATALVVAAAAGVYFAGVARPSSLAPMFLRVGTAEALALDDSRAYVVGGNMVRAYALGEGNQLWSVRVVGLSSLIALDGDRLAVATVDVGQRPSVEVLDARTGAVVWHRQTRFVTVAGDIVVVNGPAEGDQVPLRGLSVHDGSPRWTVALDPTVTVANNSGPPRSSQVEVWPGHLRVRDLTSGRVVVDTVQQTTGPAESATVVDGTALVVDQHNMISAYDTGDGHPLWRVPLPVVGVYSAFGDCGRLICHINDRGTVALDRLSGQQVWRSTKRYLSVPVDEEHMFVAETFNGFDGPGTTVLDPRTGQVRADPAPWQALGVINGAELLVWRYDGPRQQLLGLFDARSAHTRIIGRADGWIVPPTCVSSPRHVLCANAFDFAVWPR</sequence>
<dbReference type="PANTHER" id="PTHR34512">
    <property type="entry name" value="CELL SURFACE PROTEIN"/>
    <property type="match status" value="1"/>
</dbReference>
<dbReference type="InterPro" id="IPR002372">
    <property type="entry name" value="PQQ_rpt_dom"/>
</dbReference>
<proteinExistence type="predicted"/>
<dbReference type="SUPFAM" id="SSF50998">
    <property type="entry name" value="Quinoprotein alcohol dehydrogenase-like"/>
    <property type="match status" value="1"/>
</dbReference>
<feature type="domain" description="Pyrrolo-quinoline quinone repeat" evidence="3">
    <location>
        <begin position="241"/>
        <end position="357"/>
    </location>
</feature>
<name>A0A3D9ZG75_9ACTN</name>
<evidence type="ECO:0000313" key="5">
    <source>
        <dbReference type="Proteomes" id="UP000256913"/>
    </source>
</evidence>
<dbReference type="EMBL" id="QUMQ01000001">
    <property type="protein sequence ID" value="REF94873.1"/>
    <property type="molecule type" value="Genomic_DNA"/>
</dbReference>
<dbReference type="RefSeq" id="WP_116066629.1">
    <property type="nucleotide sequence ID" value="NZ_BONB01000001.1"/>
</dbReference>
<dbReference type="PANTHER" id="PTHR34512:SF30">
    <property type="entry name" value="OUTER MEMBRANE PROTEIN ASSEMBLY FACTOR BAMB"/>
    <property type="match status" value="1"/>
</dbReference>
<feature type="region of interest" description="Disordered" evidence="1">
    <location>
        <begin position="1"/>
        <end position="21"/>
    </location>
</feature>
<dbReference type="InterPro" id="IPR011047">
    <property type="entry name" value="Quinoprotein_ADH-like_sf"/>
</dbReference>
<keyword evidence="5" id="KW-1185">Reference proteome</keyword>
<dbReference type="Gene3D" id="2.130.10.10">
    <property type="entry name" value="YVTN repeat-like/Quinoprotein amine dehydrogenase"/>
    <property type="match status" value="1"/>
</dbReference>
<dbReference type="Pfam" id="PF13360">
    <property type="entry name" value="PQQ_2"/>
    <property type="match status" value="2"/>
</dbReference>
<evidence type="ECO:0000313" key="4">
    <source>
        <dbReference type="EMBL" id="REF94873.1"/>
    </source>
</evidence>
<feature type="transmembrane region" description="Helical" evidence="2">
    <location>
        <begin position="47"/>
        <end position="66"/>
    </location>
</feature>
<feature type="domain" description="Pyrrolo-quinoline quinone repeat" evidence="3">
    <location>
        <begin position="98"/>
        <end position="233"/>
    </location>
</feature>
<evidence type="ECO:0000256" key="1">
    <source>
        <dbReference type="SAM" id="MobiDB-lite"/>
    </source>
</evidence>
<keyword evidence="2" id="KW-0472">Membrane</keyword>
<dbReference type="AlphaFoldDB" id="A0A3D9ZG75"/>